<name>A0ACD5W9L7_AVESA</name>
<dbReference type="Proteomes" id="UP001732700">
    <property type="component" value="Chromosome 4A"/>
</dbReference>
<dbReference type="EnsemblPlants" id="AVESA.00010b.r2.4AG0600230.1">
    <property type="protein sequence ID" value="AVESA.00010b.r2.4AG0600230.1.CDS.1"/>
    <property type="gene ID" value="AVESA.00010b.r2.4AG0600230"/>
</dbReference>
<proteinExistence type="predicted"/>
<sequence length="163" mass="17734">MSFAACTSAFEALAPQHNDNGFGMNNEAVHQPIPAEDRAATTASPATDAGADYDIGERRLRRKISNRESARRSRARKQSHLDDVRALAARLRGDRAELAERARAARGQVALVQLANAELRAEADVLKCRLEMATRRALALNQLYNAAAAGLGTFDQTIFSLMV</sequence>
<accession>A0ACD5W9L7</accession>
<organism evidence="1 2">
    <name type="scientific">Avena sativa</name>
    <name type="common">Oat</name>
    <dbReference type="NCBI Taxonomy" id="4498"/>
    <lineage>
        <taxon>Eukaryota</taxon>
        <taxon>Viridiplantae</taxon>
        <taxon>Streptophyta</taxon>
        <taxon>Embryophyta</taxon>
        <taxon>Tracheophyta</taxon>
        <taxon>Spermatophyta</taxon>
        <taxon>Magnoliopsida</taxon>
        <taxon>Liliopsida</taxon>
        <taxon>Poales</taxon>
        <taxon>Poaceae</taxon>
        <taxon>BOP clade</taxon>
        <taxon>Pooideae</taxon>
        <taxon>Poodae</taxon>
        <taxon>Poeae</taxon>
        <taxon>Poeae Chloroplast Group 1 (Aveneae type)</taxon>
        <taxon>Aveninae</taxon>
        <taxon>Avena</taxon>
    </lineage>
</organism>
<evidence type="ECO:0000313" key="1">
    <source>
        <dbReference type="EnsemblPlants" id="AVESA.00010b.r2.4AG0600230.1.CDS.1"/>
    </source>
</evidence>
<protein>
    <submittedName>
        <fullName evidence="1">Uncharacterized protein</fullName>
    </submittedName>
</protein>
<reference evidence="1" key="1">
    <citation type="submission" date="2021-05" db="EMBL/GenBank/DDBJ databases">
        <authorList>
            <person name="Scholz U."/>
            <person name="Mascher M."/>
            <person name="Fiebig A."/>
        </authorList>
    </citation>
    <scope>NUCLEOTIDE SEQUENCE [LARGE SCALE GENOMIC DNA]</scope>
</reference>
<evidence type="ECO:0000313" key="2">
    <source>
        <dbReference type="Proteomes" id="UP001732700"/>
    </source>
</evidence>
<reference evidence="1" key="2">
    <citation type="submission" date="2025-09" db="UniProtKB">
        <authorList>
            <consortium name="EnsemblPlants"/>
        </authorList>
    </citation>
    <scope>IDENTIFICATION</scope>
</reference>
<keyword evidence="2" id="KW-1185">Reference proteome</keyword>